<dbReference type="InterPro" id="IPR008942">
    <property type="entry name" value="ENTH_VHS"/>
</dbReference>
<dbReference type="InterPro" id="IPR047415">
    <property type="entry name" value="Pcf11_CID"/>
</dbReference>
<dbReference type="EMBL" id="MRZV01002090">
    <property type="protein sequence ID" value="PIK34744.1"/>
    <property type="molecule type" value="Genomic_DNA"/>
</dbReference>
<dbReference type="Pfam" id="PF20845">
    <property type="entry name" value="Pcf11_helical"/>
    <property type="match status" value="1"/>
</dbReference>
<feature type="compositionally biased region" description="Basic and acidic residues" evidence="2">
    <location>
        <begin position="300"/>
        <end position="319"/>
    </location>
</feature>
<dbReference type="AlphaFoldDB" id="A0A2G8JG58"/>
<dbReference type="PANTHER" id="PTHR15921:SF3">
    <property type="entry name" value="PRE-MRNA CLEAVAGE COMPLEX 2 PROTEIN PCF11"/>
    <property type="match status" value="1"/>
</dbReference>
<dbReference type="GO" id="GO:0006369">
    <property type="term" value="P:termination of RNA polymerase II transcription"/>
    <property type="evidence" value="ECO:0007669"/>
    <property type="project" value="InterPro"/>
</dbReference>
<feature type="region of interest" description="Disordered" evidence="2">
    <location>
        <begin position="257"/>
        <end position="544"/>
    </location>
</feature>
<evidence type="ECO:0000256" key="1">
    <source>
        <dbReference type="SAM" id="Coils"/>
    </source>
</evidence>
<dbReference type="InterPro" id="IPR048830">
    <property type="entry name" value="PCF11_helical"/>
</dbReference>
<dbReference type="OrthoDB" id="343582at2759"/>
<feature type="compositionally biased region" description="Polar residues" evidence="2">
    <location>
        <begin position="567"/>
        <end position="579"/>
    </location>
</feature>
<feature type="compositionally biased region" description="Polar residues" evidence="2">
    <location>
        <begin position="323"/>
        <end position="336"/>
    </location>
</feature>
<dbReference type="STRING" id="307972.A0A2G8JG58"/>
<dbReference type="Gene3D" id="1.25.40.90">
    <property type="match status" value="1"/>
</dbReference>
<feature type="compositionally biased region" description="Basic and acidic residues" evidence="2">
    <location>
        <begin position="517"/>
        <end position="528"/>
    </location>
</feature>
<dbReference type="GO" id="GO:0005737">
    <property type="term" value="C:cytoplasm"/>
    <property type="evidence" value="ECO:0007669"/>
    <property type="project" value="TreeGrafter"/>
</dbReference>
<evidence type="ECO:0000256" key="2">
    <source>
        <dbReference type="SAM" id="MobiDB-lite"/>
    </source>
</evidence>
<dbReference type="CDD" id="cd16982">
    <property type="entry name" value="CID_Pcf11"/>
    <property type="match status" value="1"/>
</dbReference>
<protein>
    <submittedName>
        <fullName evidence="4">Putative serine/arginine repetitive matrix protein 2</fullName>
    </submittedName>
</protein>
<keyword evidence="5" id="KW-1185">Reference proteome</keyword>
<reference evidence="4 5" key="1">
    <citation type="journal article" date="2017" name="PLoS Biol.">
        <title>The sea cucumber genome provides insights into morphological evolution and visceral regeneration.</title>
        <authorList>
            <person name="Zhang X."/>
            <person name="Sun L."/>
            <person name="Yuan J."/>
            <person name="Sun Y."/>
            <person name="Gao Y."/>
            <person name="Zhang L."/>
            <person name="Li S."/>
            <person name="Dai H."/>
            <person name="Hamel J.F."/>
            <person name="Liu C."/>
            <person name="Yu Y."/>
            <person name="Liu S."/>
            <person name="Lin W."/>
            <person name="Guo K."/>
            <person name="Jin S."/>
            <person name="Xu P."/>
            <person name="Storey K.B."/>
            <person name="Huan P."/>
            <person name="Zhang T."/>
            <person name="Zhou Y."/>
            <person name="Zhang J."/>
            <person name="Lin C."/>
            <person name="Li X."/>
            <person name="Xing L."/>
            <person name="Huo D."/>
            <person name="Sun M."/>
            <person name="Wang L."/>
            <person name="Mercier A."/>
            <person name="Li F."/>
            <person name="Yang H."/>
            <person name="Xiang J."/>
        </authorList>
    </citation>
    <scope>NUCLEOTIDE SEQUENCE [LARGE SCALE GENOMIC DNA]</scope>
    <source>
        <strain evidence="4">Shaxun</strain>
        <tissue evidence="4">Muscle</tissue>
    </source>
</reference>
<dbReference type="GO" id="GO:0031124">
    <property type="term" value="P:mRNA 3'-end processing"/>
    <property type="evidence" value="ECO:0007669"/>
    <property type="project" value="InterPro"/>
</dbReference>
<dbReference type="PANTHER" id="PTHR15921">
    <property type="entry name" value="PRE-MRNA CLEAVAGE COMPLEX II"/>
    <property type="match status" value="1"/>
</dbReference>
<feature type="region of interest" description="Disordered" evidence="2">
    <location>
        <begin position="562"/>
        <end position="600"/>
    </location>
</feature>
<feature type="compositionally biased region" description="Basic and acidic residues" evidence="2">
    <location>
        <begin position="402"/>
        <end position="476"/>
    </location>
</feature>
<feature type="compositionally biased region" description="Basic residues" evidence="2">
    <location>
        <begin position="391"/>
        <end position="401"/>
    </location>
</feature>
<dbReference type="GO" id="GO:0003729">
    <property type="term" value="F:mRNA binding"/>
    <property type="evidence" value="ECO:0007669"/>
    <property type="project" value="InterPro"/>
</dbReference>
<keyword evidence="1" id="KW-0175">Coiled coil</keyword>
<dbReference type="Proteomes" id="UP000230750">
    <property type="component" value="Unassembled WGS sequence"/>
</dbReference>
<sequence length="622" mass="69584">MLTKEMSLKTTPQLQGNERSLNILLPTQAQATEKLPVVYLMDSIIKNVKGGPYLGLFTKNLVQNFSGVFAQVGEKVRQSLFKLRSTWTEFFPANQLYELDMKVKLLDPAWPVMAVPTNPPVTVVTPAIHVNPRFIKKQQEAAVQQAVPKTKATPSAKTKPNVKDLQQKEELMRHNLVAKQQELLHIHKQRLELELQQTKARLQEQALELDRKNLELQRQKILQQQQQQVFAAHAELANPTPAPLAPVAAPRSNEAITKNPPSASVVPQESYSSSPAGWGSTEITPPQPGSEHVKTMFGVKRGDPRAAPRDPRLARDPRLRGTSAISQPTKMQQNSIAVPAAATKPQVTTVPQKPTTVPGSTHVGQQAKPVITADQDTAKKLQDQGVNPKLRNSKYGRSGRRRGSDEKDKYDKDKNEERMKLRDKREERILREKRDISKLGRIPRKSEAKKAEEKVAEIGMKRKSPPRDRRGEERGRQGTLEVSSDPKRAKVERLDLSDGFPERGGGFGRGGGARLEPYGRSRPYDDRVVSPPGRRRRSSIDPSVVIPKELSSDKMSAILAKADRQLHTGQITRGTPETFESTRRSLPVSKVQRRAAKDAVADRWPQNAFLTHRGRGRTSRGW</sequence>
<feature type="coiled-coil region" evidence="1">
    <location>
        <begin position="162"/>
        <end position="224"/>
    </location>
</feature>
<gene>
    <name evidence="4" type="ORF">BSL78_28440</name>
</gene>
<dbReference type="SUPFAM" id="SSF48464">
    <property type="entry name" value="ENTH/VHS domain"/>
    <property type="match status" value="1"/>
</dbReference>
<dbReference type="InterPro" id="IPR045154">
    <property type="entry name" value="PCF11-like"/>
</dbReference>
<feature type="compositionally biased region" description="Low complexity" evidence="2">
    <location>
        <begin position="343"/>
        <end position="358"/>
    </location>
</feature>
<dbReference type="InterPro" id="IPR006569">
    <property type="entry name" value="CID_dom"/>
</dbReference>
<name>A0A2G8JG58_STIJA</name>
<dbReference type="GO" id="GO:0005849">
    <property type="term" value="C:mRNA cleavage factor complex"/>
    <property type="evidence" value="ECO:0007669"/>
    <property type="project" value="TreeGrafter"/>
</dbReference>
<proteinExistence type="predicted"/>
<feature type="compositionally biased region" description="Basic and acidic residues" evidence="2">
    <location>
        <begin position="484"/>
        <end position="496"/>
    </location>
</feature>
<dbReference type="GO" id="GO:0000993">
    <property type="term" value="F:RNA polymerase II complex binding"/>
    <property type="evidence" value="ECO:0007669"/>
    <property type="project" value="InterPro"/>
</dbReference>
<comment type="caution">
    <text evidence="4">The sequence shown here is derived from an EMBL/GenBank/DDBJ whole genome shotgun (WGS) entry which is preliminary data.</text>
</comment>
<feature type="domain" description="CID" evidence="3">
    <location>
        <begin position="1"/>
        <end position="107"/>
    </location>
</feature>
<organism evidence="4 5">
    <name type="scientific">Stichopus japonicus</name>
    <name type="common">Sea cucumber</name>
    <dbReference type="NCBI Taxonomy" id="307972"/>
    <lineage>
        <taxon>Eukaryota</taxon>
        <taxon>Metazoa</taxon>
        <taxon>Echinodermata</taxon>
        <taxon>Eleutherozoa</taxon>
        <taxon>Echinozoa</taxon>
        <taxon>Holothuroidea</taxon>
        <taxon>Aspidochirotacea</taxon>
        <taxon>Aspidochirotida</taxon>
        <taxon>Stichopodidae</taxon>
        <taxon>Apostichopus</taxon>
    </lineage>
</organism>
<accession>A0A2G8JG58</accession>
<evidence type="ECO:0000259" key="3">
    <source>
        <dbReference type="PROSITE" id="PS51391"/>
    </source>
</evidence>
<evidence type="ECO:0000313" key="5">
    <source>
        <dbReference type="Proteomes" id="UP000230750"/>
    </source>
</evidence>
<dbReference type="PROSITE" id="PS51391">
    <property type="entry name" value="CID"/>
    <property type="match status" value="1"/>
</dbReference>
<feature type="compositionally biased region" description="Polar residues" evidence="2">
    <location>
        <begin position="257"/>
        <end position="275"/>
    </location>
</feature>
<dbReference type="Pfam" id="PF04818">
    <property type="entry name" value="CID"/>
    <property type="match status" value="1"/>
</dbReference>
<evidence type="ECO:0000313" key="4">
    <source>
        <dbReference type="EMBL" id="PIK34744.1"/>
    </source>
</evidence>
<feature type="compositionally biased region" description="Gly residues" evidence="2">
    <location>
        <begin position="502"/>
        <end position="513"/>
    </location>
</feature>